<organism evidence="2 3">
    <name type="scientific">Meripilus lineatus</name>
    <dbReference type="NCBI Taxonomy" id="2056292"/>
    <lineage>
        <taxon>Eukaryota</taxon>
        <taxon>Fungi</taxon>
        <taxon>Dikarya</taxon>
        <taxon>Basidiomycota</taxon>
        <taxon>Agaricomycotina</taxon>
        <taxon>Agaricomycetes</taxon>
        <taxon>Polyporales</taxon>
        <taxon>Meripilaceae</taxon>
        <taxon>Meripilus</taxon>
    </lineage>
</organism>
<dbReference type="GO" id="GO:0050661">
    <property type="term" value="F:NADP binding"/>
    <property type="evidence" value="ECO:0007669"/>
    <property type="project" value="InterPro"/>
</dbReference>
<dbReference type="EMBL" id="JANAWD010000108">
    <property type="protein sequence ID" value="KAJ3486883.1"/>
    <property type="molecule type" value="Genomic_DNA"/>
</dbReference>
<evidence type="ECO:0000313" key="2">
    <source>
        <dbReference type="EMBL" id="KAJ3486883.1"/>
    </source>
</evidence>
<sequence>MTLPIVAVLAPGAMGAAVAKRLTTAGLTVLTDLTGRSDATKARARDAGMLDTPLPQIASRASWILSILPPSEALSFARSFRDVYSPPTTSPHPVTFVDCNAVNPDTVKNIATVFKSSPIAFLDAGIIGGPPRGEYDPIFYASANPVDRAHLDQFESLSKYGLKISTLRGQGADIGDASALKMSYAVSLPLLSSTTFLIHR</sequence>
<feature type="domain" description="6-phosphogluconate dehydrogenase NADP-binding" evidence="1">
    <location>
        <begin position="8"/>
        <end position="143"/>
    </location>
</feature>
<gene>
    <name evidence="2" type="ORF">NLI96_g3935</name>
</gene>
<evidence type="ECO:0000313" key="3">
    <source>
        <dbReference type="Proteomes" id="UP001212997"/>
    </source>
</evidence>
<keyword evidence="3" id="KW-1185">Reference proteome</keyword>
<comment type="caution">
    <text evidence="2">The sequence shown here is derived from an EMBL/GenBank/DDBJ whole genome shotgun (WGS) entry which is preliminary data.</text>
</comment>
<dbReference type="AlphaFoldDB" id="A0AAD5V7F5"/>
<dbReference type="SUPFAM" id="SSF51735">
    <property type="entry name" value="NAD(P)-binding Rossmann-fold domains"/>
    <property type="match status" value="1"/>
</dbReference>
<evidence type="ECO:0000259" key="1">
    <source>
        <dbReference type="Pfam" id="PF03446"/>
    </source>
</evidence>
<dbReference type="InterPro" id="IPR036291">
    <property type="entry name" value="NAD(P)-bd_dom_sf"/>
</dbReference>
<name>A0AAD5V7F5_9APHY</name>
<protein>
    <recommendedName>
        <fullName evidence="1">6-phosphogluconate dehydrogenase NADP-binding domain-containing protein</fullName>
    </recommendedName>
</protein>
<reference evidence="2" key="1">
    <citation type="submission" date="2022-07" db="EMBL/GenBank/DDBJ databases">
        <title>Genome Sequence of Physisporinus lineatus.</title>
        <authorList>
            <person name="Buettner E."/>
        </authorList>
    </citation>
    <scope>NUCLEOTIDE SEQUENCE</scope>
    <source>
        <strain evidence="2">VT162</strain>
    </source>
</reference>
<dbReference type="InterPro" id="IPR006115">
    <property type="entry name" value="6PGDH_NADP-bd"/>
</dbReference>
<dbReference type="Pfam" id="PF03446">
    <property type="entry name" value="NAD_binding_2"/>
    <property type="match status" value="1"/>
</dbReference>
<dbReference type="Proteomes" id="UP001212997">
    <property type="component" value="Unassembled WGS sequence"/>
</dbReference>
<proteinExistence type="predicted"/>
<dbReference type="Gene3D" id="3.40.50.720">
    <property type="entry name" value="NAD(P)-binding Rossmann-like Domain"/>
    <property type="match status" value="1"/>
</dbReference>
<accession>A0AAD5V7F5</accession>